<name>A0A9P6NR29_9BASI</name>
<keyword evidence="3" id="KW-1185">Reference proteome</keyword>
<protein>
    <submittedName>
        <fullName evidence="2">Uncharacterized protein</fullName>
    </submittedName>
</protein>
<evidence type="ECO:0000313" key="3">
    <source>
        <dbReference type="Proteomes" id="UP000886653"/>
    </source>
</evidence>
<dbReference type="AlphaFoldDB" id="A0A9P6NR29"/>
<dbReference type="Proteomes" id="UP000886653">
    <property type="component" value="Unassembled WGS sequence"/>
</dbReference>
<gene>
    <name evidence="2" type="ORF">CROQUDRAFT_86454</name>
</gene>
<feature type="compositionally biased region" description="Polar residues" evidence="1">
    <location>
        <begin position="1"/>
        <end position="23"/>
    </location>
</feature>
<evidence type="ECO:0000313" key="2">
    <source>
        <dbReference type="EMBL" id="KAG0151811.1"/>
    </source>
</evidence>
<feature type="compositionally biased region" description="Basic and acidic residues" evidence="1">
    <location>
        <begin position="78"/>
        <end position="114"/>
    </location>
</feature>
<proteinExistence type="predicted"/>
<feature type="region of interest" description="Disordered" evidence="1">
    <location>
        <begin position="78"/>
        <end position="121"/>
    </location>
</feature>
<sequence length="121" mass="13677">MTCVATSTRVKTALRHSSSLQTGERQRAWDNSDVSPATPGEGDQVSVVQDDIPGGLGRASFSLIGCEKTAPNILAEFRWHREPLASRKRERKTGENEMRPKKVRVKREEQKGREEEEEEEK</sequence>
<feature type="region of interest" description="Disordered" evidence="1">
    <location>
        <begin position="1"/>
        <end position="46"/>
    </location>
</feature>
<organism evidence="2 3">
    <name type="scientific">Cronartium quercuum f. sp. fusiforme G11</name>
    <dbReference type="NCBI Taxonomy" id="708437"/>
    <lineage>
        <taxon>Eukaryota</taxon>
        <taxon>Fungi</taxon>
        <taxon>Dikarya</taxon>
        <taxon>Basidiomycota</taxon>
        <taxon>Pucciniomycotina</taxon>
        <taxon>Pucciniomycetes</taxon>
        <taxon>Pucciniales</taxon>
        <taxon>Coleosporiaceae</taxon>
        <taxon>Cronartium</taxon>
    </lineage>
</organism>
<dbReference type="EMBL" id="MU167211">
    <property type="protein sequence ID" value="KAG0151811.1"/>
    <property type="molecule type" value="Genomic_DNA"/>
</dbReference>
<evidence type="ECO:0000256" key="1">
    <source>
        <dbReference type="SAM" id="MobiDB-lite"/>
    </source>
</evidence>
<comment type="caution">
    <text evidence="2">The sequence shown here is derived from an EMBL/GenBank/DDBJ whole genome shotgun (WGS) entry which is preliminary data.</text>
</comment>
<reference evidence="2" key="1">
    <citation type="submission" date="2013-11" db="EMBL/GenBank/DDBJ databases">
        <title>Genome sequence of the fusiform rust pathogen reveals effectors for host alternation and coevolution with pine.</title>
        <authorList>
            <consortium name="DOE Joint Genome Institute"/>
            <person name="Smith K."/>
            <person name="Pendleton A."/>
            <person name="Kubisiak T."/>
            <person name="Anderson C."/>
            <person name="Salamov A."/>
            <person name="Aerts A."/>
            <person name="Riley R."/>
            <person name="Clum A."/>
            <person name="Lindquist E."/>
            <person name="Ence D."/>
            <person name="Campbell M."/>
            <person name="Kronenberg Z."/>
            <person name="Feau N."/>
            <person name="Dhillon B."/>
            <person name="Hamelin R."/>
            <person name="Burleigh J."/>
            <person name="Smith J."/>
            <person name="Yandell M."/>
            <person name="Nelson C."/>
            <person name="Grigoriev I."/>
            <person name="Davis J."/>
        </authorList>
    </citation>
    <scope>NUCLEOTIDE SEQUENCE</scope>
    <source>
        <strain evidence="2">G11</strain>
    </source>
</reference>
<accession>A0A9P6NR29</accession>